<feature type="domain" description="Non-reducing end beta-L-arabinofuranosidase-like GH127 catalytic" evidence="1">
    <location>
        <begin position="30"/>
        <end position="422"/>
    </location>
</feature>
<dbReference type="Pfam" id="PF07944">
    <property type="entry name" value="Beta-AFase-like_GH127_cat"/>
    <property type="match status" value="1"/>
</dbReference>
<dbReference type="Pfam" id="PF20737">
    <property type="entry name" value="Glyco_hydro127C"/>
    <property type="match status" value="1"/>
</dbReference>
<evidence type="ECO:0000259" key="1">
    <source>
        <dbReference type="Pfam" id="PF07944"/>
    </source>
</evidence>
<evidence type="ECO:0000313" key="5">
    <source>
        <dbReference type="Proteomes" id="UP000000485"/>
    </source>
</evidence>
<evidence type="ECO:0000259" key="3">
    <source>
        <dbReference type="Pfam" id="PF20737"/>
    </source>
</evidence>
<dbReference type="InterPro" id="IPR049174">
    <property type="entry name" value="Beta-AFase-like"/>
</dbReference>
<dbReference type="InterPro" id="IPR049046">
    <property type="entry name" value="Beta-AFase-like_GH127_middle"/>
</dbReference>
<keyword evidence="5" id="KW-1185">Reference proteome</keyword>
<dbReference type="Proteomes" id="UP000000485">
    <property type="component" value="Chromosome"/>
</dbReference>
<dbReference type="PANTHER" id="PTHR43465:SF2">
    <property type="entry name" value="DUF1680 DOMAIN PROTEIN (AFU_ORTHOLOGUE AFUA_1G08910)"/>
    <property type="match status" value="1"/>
</dbReference>
<evidence type="ECO:0000259" key="2">
    <source>
        <dbReference type="Pfam" id="PF20736"/>
    </source>
</evidence>
<dbReference type="EMBL" id="CP002665">
    <property type="protein sequence ID" value="AEI13079.1"/>
    <property type="molecule type" value="Genomic_DNA"/>
</dbReference>
<dbReference type="InterPro" id="IPR008928">
    <property type="entry name" value="6-hairpin_glycosidase_sf"/>
</dbReference>
<dbReference type="HOGENOM" id="CLU_013148_1_0_11"/>
<protein>
    <recommendedName>
        <fullName evidence="6">Glycoside hydrolase family 127 protein</fullName>
    </recommendedName>
</protein>
<name>F8A386_CELGA</name>
<dbReference type="InterPro" id="IPR012878">
    <property type="entry name" value="Beta-AFase-like_GH127_cat"/>
</dbReference>
<dbReference type="InterPro" id="IPR049049">
    <property type="entry name" value="Beta-AFase-like_GH127_C"/>
</dbReference>
<evidence type="ECO:0008006" key="6">
    <source>
        <dbReference type="Google" id="ProtNLM"/>
    </source>
</evidence>
<dbReference type="AlphaFoldDB" id="F8A386"/>
<dbReference type="OrthoDB" id="9757939at2"/>
<evidence type="ECO:0000313" key="4">
    <source>
        <dbReference type="EMBL" id="AEI13079.1"/>
    </source>
</evidence>
<dbReference type="eggNOG" id="COG3533">
    <property type="taxonomic scope" value="Bacteria"/>
</dbReference>
<feature type="domain" description="Non-reducing end beta-L-arabinofuranosidase-like GH127 C-terminal" evidence="3">
    <location>
        <begin position="521"/>
        <end position="645"/>
    </location>
</feature>
<dbReference type="PANTHER" id="PTHR43465">
    <property type="entry name" value="DUF1680 DOMAIN PROTEIN (AFU_ORTHOLOGUE AFUA_1G08910)"/>
    <property type="match status" value="1"/>
</dbReference>
<sequence>MITMLSNDTRGAVAPALPGAGRLRPLGLDEVTITGGFWAERQHVNATATIDHCDAWEQRVGWIDNFRAAAAGTVAQSRTGREFSDSDVYKLVEAMAWEVARTGDPRLDARIEELAQLFESVQEPDGYLSTKYGRPGQEPRYSDLAWGHELYCYGHLIQAAVARLRSGRHDTLVRVALRAADHVCEAFGPQGIASVCGHAEIEVALVELYRATGQERYLEQARLFVERRGTGTLPDIEFGRSYYQDDVPVREATVLRGHAVRAMYLTAGVVDLAVESADDELLEIARRQFATTLARRTYLTGGMGSHHQDEAFGDDFELPPDRSYCETCAGVGAVMVAWRLALATGDLAYGDVVERTLYNVVATSPAADGRSFFYTNPLHKRVPGQEAAADEVSPRALSRLRAPWFEVSCCPTNVARTFASLAGYVATTDGAGVQLHQLVPCRVDTRVDGGAVRLEVETRYPQDGDVVVRVLEAPDGPWELSLRVPAWAQGATLDGAPVARVARATDLRAGQEVRLTLPVGVRTTLPDERIDAVRGCVAFERGPVVLCLESTDLPTGLEVDDVELVPRSVVEDSGRGARVRMRAVAHADAAWPYGGAADDAAGAVPVVPDATARAVAPRGEDLAVELVPYHSWANRGPSTMRIWIPAG</sequence>
<dbReference type="Pfam" id="PF20736">
    <property type="entry name" value="Glyco_hydro127M"/>
    <property type="match status" value="1"/>
</dbReference>
<accession>F8A386</accession>
<dbReference type="STRING" id="593907.Celgi_2580"/>
<proteinExistence type="predicted"/>
<dbReference type="GO" id="GO:0005975">
    <property type="term" value="P:carbohydrate metabolic process"/>
    <property type="evidence" value="ECO:0007669"/>
    <property type="project" value="InterPro"/>
</dbReference>
<feature type="domain" description="Non-reducing end beta-L-arabinofuranosidase-like GH127 middle" evidence="2">
    <location>
        <begin position="433"/>
        <end position="497"/>
    </location>
</feature>
<dbReference type="KEGG" id="cga:Celgi_2580"/>
<organism evidence="4 5">
    <name type="scientific">Cellulomonas gilvus (strain ATCC 13127 / NRRL B-14078)</name>
    <name type="common">Cellvibrio gilvus</name>
    <dbReference type="NCBI Taxonomy" id="593907"/>
    <lineage>
        <taxon>Bacteria</taxon>
        <taxon>Bacillati</taxon>
        <taxon>Actinomycetota</taxon>
        <taxon>Actinomycetes</taxon>
        <taxon>Micrococcales</taxon>
        <taxon>Cellulomonadaceae</taxon>
        <taxon>Cellulomonas</taxon>
    </lineage>
</organism>
<reference evidence="5" key="1">
    <citation type="submission" date="2011-04" db="EMBL/GenBank/DDBJ databases">
        <title>Complete sequence of Cellvibrio gilvus ATCC 13127.</title>
        <authorList>
            <person name="Lucas S."/>
            <person name="Han J."/>
            <person name="Lapidus A."/>
            <person name="Cheng J.-F."/>
            <person name="Goodwin L."/>
            <person name="Pitluck S."/>
            <person name="Peters L."/>
            <person name="Munk A."/>
            <person name="Detter J.C."/>
            <person name="Han C."/>
            <person name="Tapia R."/>
            <person name="Land M."/>
            <person name="Hauser L."/>
            <person name="Kyrpides N."/>
            <person name="Ivanova N."/>
            <person name="Ovchinnikova G."/>
            <person name="Pagani I."/>
            <person name="Mead D."/>
            <person name="Brumm P."/>
            <person name="Woyke T."/>
        </authorList>
    </citation>
    <scope>NUCLEOTIDE SEQUENCE [LARGE SCALE GENOMIC DNA]</scope>
    <source>
        <strain evidence="5">ATCC 13127 / NRRL B-14078</strain>
    </source>
</reference>
<dbReference type="SUPFAM" id="SSF48208">
    <property type="entry name" value="Six-hairpin glycosidases"/>
    <property type="match status" value="1"/>
</dbReference>
<gene>
    <name evidence="4" type="ordered locus">Celgi_2580</name>
</gene>
<dbReference type="RefSeq" id="WP_013884596.1">
    <property type="nucleotide sequence ID" value="NC_015671.1"/>
</dbReference>